<proteinExistence type="predicted"/>
<sequence length="357" mass="35822">MGGVHRDDAAVGAADAVGALPARELEGVGDAGAGAGGVRPGGEVGEGLAGDLFRAVAEQLLRVLVPGGDGAGAVDLDDGDADPGVGQRQQMGGKGGTRGAGADRALGEVEPEPDGLVGGRVVDAPVAGQGGAELEAASALAVGAAHVDGGALEGDLTLGIPVGHLDPDAVLAAQAEQVGGGARVHDGVGHQLAGQHHGVVHDVGEAPALEGVTDEGTGARDGSSDGLEAGGRARGDHRTPRPVLDGHGSLAGRLVPLVRQTFRRPWVRGLFPRDQSGGHVVRPPLRCPLVPVPPPRPDAPAWLDSRMQGYLPSRSERMPVCSVSVRGVRRPAGVRTMCEAAELLWPGSAGVKHWAGL</sequence>
<keyword evidence="2" id="KW-1185">Reference proteome</keyword>
<organism evidence="1 2">
    <name type="scientific">Streptomyces albogriseolus</name>
    <dbReference type="NCBI Taxonomy" id="1887"/>
    <lineage>
        <taxon>Bacteria</taxon>
        <taxon>Bacillati</taxon>
        <taxon>Actinomycetota</taxon>
        <taxon>Actinomycetes</taxon>
        <taxon>Kitasatosporales</taxon>
        <taxon>Streptomycetaceae</taxon>
        <taxon>Streptomyces</taxon>
        <taxon>Streptomyces albogriseolus group</taxon>
    </lineage>
</organism>
<gene>
    <name evidence="1" type="ORF">RKD21_005002</name>
</gene>
<comment type="caution">
    <text evidence="1">The sequence shown here is derived from an EMBL/GenBank/DDBJ whole genome shotgun (WGS) entry which is preliminary data.</text>
</comment>
<evidence type="ECO:0000313" key="2">
    <source>
        <dbReference type="Proteomes" id="UP001565447"/>
    </source>
</evidence>
<reference evidence="1" key="1">
    <citation type="submission" date="2024-07" db="EMBL/GenBank/DDBJ databases">
        <title>Genome sequencing of plant associated microbes to promote plant fitness in Sorghum bicolor and Oryza sativa.</title>
        <authorList>
            <person name="Coleman-Derr D."/>
        </authorList>
    </citation>
    <scope>NUCLEOTIDE SEQUENCE</scope>
    <source>
        <strain evidence="1">SAI-173</strain>
    </source>
</reference>
<dbReference type="EMBL" id="JBGCBD010000002">
    <property type="protein sequence ID" value="MEY9814745.1"/>
    <property type="molecule type" value="Genomic_DNA"/>
</dbReference>
<protein>
    <submittedName>
        <fullName evidence="1">Uncharacterized protein</fullName>
    </submittedName>
</protein>
<evidence type="ECO:0000313" key="1">
    <source>
        <dbReference type="EMBL" id="MEY9814745.1"/>
    </source>
</evidence>
<dbReference type="Proteomes" id="UP001565447">
    <property type="component" value="Unassembled WGS sequence"/>
</dbReference>
<name>A0ACC6UUG0_STRAO</name>
<accession>A0ACC6UUG0</accession>